<evidence type="ECO:0000313" key="17">
    <source>
        <dbReference type="Proteomes" id="UP000719412"/>
    </source>
</evidence>
<dbReference type="PROSITE" id="PS50280">
    <property type="entry name" value="SET"/>
    <property type="match status" value="1"/>
</dbReference>
<evidence type="ECO:0000256" key="2">
    <source>
        <dbReference type="ARBA" id="ARBA00004174"/>
    </source>
</evidence>
<dbReference type="Gene3D" id="1.10.630.10">
    <property type="entry name" value="Cytochrome P450"/>
    <property type="match status" value="1"/>
</dbReference>
<dbReference type="Pfam" id="PF00067">
    <property type="entry name" value="p450"/>
    <property type="match status" value="1"/>
</dbReference>
<comment type="caution">
    <text evidence="16">The sequence shown here is derived from an EMBL/GenBank/DDBJ whole genome shotgun (WGS) entry which is preliminary data.</text>
</comment>
<dbReference type="Pfam" id="PF00856">
    <property type="entry name" value="SET"/>
    <property type="match status" value="1"/>
</dbReference>
<dbReference type="InterPro" id="IPR001214">
    <property type="entry name" value="SET_dom"/>
</dbReference>
<comment type="similarity">
    <text evidence="4">Belongs to the cytochrome P450 family.</text>
</comment>
<keyword evidence="14" id="KW-1133">Transmembrane helix</keyword>
<keyword evidence="9" id="KW-0560">Oxidoreductase</keyword>
<sequence length="1031" mass="117342">MNLGVFNFSVIGLLPVATVPIFFAYYLYYKYCFTYWKKKGLPTSTPRFPFGDLSSSAWGKQSVYTRLQDLYNQFKAKGFKHAGIYFFNGPIYFPIDPKLVKKILVTDFEYFVDRGMYGNGDELPLSSHIFSMKGEEWKNIRTKMSPSFTSNKMKSIYNIVVKNCESLVKVLGPDAEERRVIDIKQVLMRFTADTIGSTSFGIDCNSLINPTTEFSQIVDRISNHSGWKLLRIAIEEGLQNPGNIEKIAYNDKVVEDFFTNLVKETIEYRDKNNVVRQDFLHMLMQLRTTGGMAFKEIVSQSFLFFIAGFKTSALTMCYCIHELAQNRELQRKVREEIHKNLGRDLSKYAYEDLIALPNLDKVVKETMRKYPPLPMLNRICVKPYRVPGTEVVIEEGTPVIISLLGLQRDPDQIYFQYLRKMQRNIDTLTKTIREYLDRNSLTDPSAPWEIKKSNLGGFGIFASRPIEIGEVIFKDHPVILGPRAALTSPLLCVNCFDKDNLKPCERQCGLRLCSLECQNSSNHQKECKIIRQWQTRPIPEEVSEKLFKVLSPIRSLLLSDQDKAVVKCLKAHRSDQHGFEVNVMKNLLHFDLKENEEVFMRFVCSVLDSNAFEVIVGHEDHQSSIKGLYPLGSLANHSCTPNTIHVFDEFQHMIVRATVFIPKGAEIFHSYSRFIWATPTRRFHLYKTKHFLCKCRRCQDPTEFGSYVSAVLCKVCKVGRVIPIDPLVQNGKWQCEGCGEGVNRKDVASLSSLLGSALNSFSPEDIDFMLRFIDKKLKTLVSENNETVVEMKYKIIWMLGHQQGFTWTELSDNLLFVKEKFCKDLLALLETLRLGQCKMRGLLLYEFYRCCNEAKRRQVKSGNVSKICENDMKNLLSEVADILMTGAVSEEHITSLRAPPPRGGPPIRGPGGRPTSRIPTPGPIASFAGDSLESGKIRKGSPPLISASNFVCPLDQQRRAKEGEDLIPCVFSWRGGLAGLGLRGAHTALNTEKIANDLLFFLVGGHQNVQILIQLERGNSSGYWRSFWGDL</sequence>
<dbReference type="InterPro" id="IPR050476">
    <property type="entry name" value="Insect_CytP450_Detox"/>
</dbReference>
<dbReference type="GO" id="GO:0004497">
    <property type="term" value="F:monooxygenase activity"/>
    <property type="evidence" value="ECO:0007669"/>
    <property type="project" value="UniProtKB-KW"/>
</dbReference>
<feature type="domain" description="SET" evidence="15">
    <location>
        <begin position="446"/>
        <end position="672"/>
    </location>
</feature>
<dbReference type="EMBL" id="JABDTM020025729">
    <property type="protein sequence ID" value="KAH0812890.1"/>
    <property type="molecule type" value="Genomic_DNA"/>
</dbReference>
<evidence type="ECO:0000256" key="7">
    <source>
        <dbReference type="ARBA" id="ARBA00022824"/>
    </source>
</evidence>
<comment type="subcellular location">
    <subcellularLocation>
        <location evidence="3">Endoplasmic reticulum membrane</location>
        <topology evidence="3">Peripheral membrane protein</topology>
    </subcellularLocation>
    <subcellularLocation>
        <location evidence="2">Microsome membrane</location>
        <topology evidence="2">Peripheral membrane protein</topology>
    </subcellularLocation>
</comment>
<evidence type="ECO:0000256" key="13">
    <source>
        <dbReference type="SAM" id="MobiDB-lite"/>
    </source>
</evidence>
<keyword evidence="8" id="KW-0492">Microsome</keyword>
<evidence type="ECO:0000256" key="9">
    <source>
        <dbReference type="ARBA" id="ARBA00023002"/>
    </source>
</evidence>
<keyword evidence="17" id="KW-1185">Reference proteome</keyword>
<evidence type="ECO:0000256" key="14">
    <source>
        <dbReference type="SAM" id="Phobius"/>
    </source>
</evidence>
<dbReference type="PANTHER" id="PTHR24292">
    <property type="entry name" value="CYTOCHROME P450"/>
    <property type="match status" value="1"/>
</dbReference>
<dbReference type="GO" id="GO:0008170">
    <property type="term" value="F:N-methyltransferase activity"/>
    <property type="evidence" value="ECO:0007669"/>
    <property type="project" value="UniProtKB-ARBA"/>
</dbReference>
<evidence type="ECO:0000256" key="3">
    <source>
        <dbReference type="ARBA" id="ARBA00004406"/>
    </source>
</evidence>
<evidence type="ECO:0000256" key="1">
    <source>
        <dbReference type="ARBA" id="ARBA00001971"/>
    </source>
</evidence>
<dbReference type="InterPro" id="IPR001128">
    <property type="entry name" value="Cyt_P450"/>
</dbReference>
<reference evidence="16" key="1">
    <citation type="journal article" date="2020" name="J Insects Food Feed">
        <title>The yellow mealworm (Tenebrio molitor) genome: a resource for the emerging insects as food and feed industry.</title>
        <authorList>
            <person name="Eriksson T."/>
            <person name="Andere A."/>
            <person name="Kelstrup H."/>
            <person name="Emery V."/>
            <person name="Picard C."/>
        </authorList>
    </citation>
    <scope>NUCLEOTIDE SEQUENCE</scope>
    <source>
        <strain evidence="16">Stoneville</strain>
        <tissue evidence="16">Whole head</tissue>
    </source>
</reference>
<dbReference type="InterPro" id="IPR002402">
    <property type="entry name" value="Cyt_P450_E_grp-II"/>
</dbReference>
<dbReference type="SUPFAM" id="SSF82199">
    <property type="entry name" value="SET domain"/>
    <property type="match status" value="1"/>
</dbReference>
<evidence type="ECO:0000256" key="11">
    <source>
        <dbReference type="ARBA" id="ARBA00023033"/>
    </source>
</evidence>
<keyword evidence="5" id="KW-0349">Heme</keyword>
<evidence type="ECO:0000256" key="6">
    <source>
        <dbReference type="ARBA" id="ARBA00022723"/>
    </source>
</evidence>
<dbReference type="GO" id="GO:0005789">
    <property type="term" value="C:endoplasmic reticulum membrane"/>
    <property type="evidence" value="ECO:0007669"/>
    <property type="project" value="UniProtKB-SubCell"/>
</dbReference>
<dbReference type="InterPro" id="IPR036396">
    <property type="entry name" value="Cyt_P450_sf"/>
</dbReference>
<gene>
    <name evidence="16" type="ORF">GEV33_009903</name>
</gene>
<dbReference type="PRINTS" id="PR00464">
    <property type="entry name" value="EP450II"/>
</dbReference>
<feature type="compositionally biased region" description="Pro residues" evidence="13">
    <location>
        <begin position="898"/>
        <end position="908"/>
    </location>
</feature>
<dbReference type="GO" id="GO:0020037">
    <property type="term" value="F:heme binding"/>
    <property type="evidence" value="ECO:0007669"/>
    <property type="project" value="InterPro"/>
</dbReference>
<keyword evidence="14" id="KW-0812">Transmembrane</keyword>
<dbReference type="SMART" id="SM00317">
    <property type="entry name" value="SET"/>
    <property type="match status" value="1"/>
</dbReference>
<dbReference type="InterPro" id="IPR046341">
    <property type="entry name" value="SET_dom_sf"/>
</dbReference>
<evidence type="ECO:0000256" key="4">
    <source>
        <dbReference type="ARBA" id="ARBA00010617"/>
    </source>
</evidence>
<feature type="transmembrane region" description="Helical" evidence="14">
    <location>
        <begin position="6"/>
        <end position="29"/>
    </location>
</feature>
<evidence type="ECO:0000256" key="8">
    <source>
        <dbReference type="ARBA" id="ARBA00022848"/>
    </source>
</evidence>
<proteinExistence type="inferred from homology"/>
<keyword evidence="10" id="KW-0408">Iron</keyword>
<keyword evidence="12 14" id="KW-0472">Membrane</keyword>
<dbReference type="GO" id="GO:0008276">
    <property type="term" value="F:protein methyltransferase activity"/>
    <property type="evidence" value="ECO:0007669"/>
    <property type="project" value="UniProtKB-ARBA"/>
</dbReference>
<name>A0A8J6H6N4_TENMO</name>
<dbReference type="GO" id="GO:0005506">
    <property type="term" value="F:iron ion binding"/>
    <property type="evidence" value="ECO:0007669"/>
    <property type="project" value="InterPro"/>
</dbReference>
<dbReference type="Proteomes" id="UP000719412">
    <property type="component" value="Unassembled WGS sequence"/>
</dbReference>
<evidence type="ECO:0000259" key="15">
    <source>
        <dbReference type="PROSITE" id="PS50280"/>
    </source>
</evidence>
<reference evidence="16" key="2">
    <citation type="submission" date="2021-08" db="EMBL/GenBank/DDBJ databases">
        <authorList>
            <person name="Eriksson T."/>
        </authorList>
    </citation>
    <scope>NUCLEOTIDE SEQUENCE</scope>
    <source>
        <strain evidence="16">Stoneville</strain>
        <tissue evidence="16">Whole head</tissue>
    </source>
</reference>
<dbReference type="SUPFAM" id="SSF48264">
    <property type="entry name" value="Cytochrome P450"/>
    <property type="match status" value="1"/>
</dbReference>
<evidence type="ECO:0000256" key="10">
    <source>
        <dbReference type="ARBA" id="ARBA00023004"/>
    </source>
</evidence>
<keyword evidence="11" id="KW-0503">Monooxygenase</keyword>
<dbReference type="Gene3D" id="2.170.270.10">
    <property type="entry name" value="SET domain"/>
    <property type="match status" value="1"/>
</dbReference>
<dbReference type="CDD" id="cd11056">
    <property type="entry name" value="CYP6-like"/>
    <property type="match status" value="1"/>
</dbReference>
<comment type="cofactor">
    <cofactor evidence="1">
        <name>heme</name>
        <dbReference type="ChEBI" id="CHEBI:30413"/>
    </cofactor>
</comment>
<dbReference type="GO" id="GO:0008757">
    <property type="term" value="F:S-adenosylmethionine-dependent methyltransferase activity"/>
    <property type="evidence" value="ECO:0007669"/>
    <property type="project" value="UniProtKB-ARBA"/>
</dbReference>
<keyword evidence="6" id="KW-0479">Metal-binding</keyword>
<dbReference type="AlphaFoldDB" id="A0A8J6H6N4"/>
<dbReference type="Gene3D" id="1.10.220.160">
    <property type="match status" value="1"/>
</dbReference>
<evidence type="ECO:0000256" key="5">
    <source>
        <dbReference type="ARBA" id="ARBA00022617"/>
    </source>
</evidence>
<dbReference type="CDD" id="cd20071">
    <property type="entry name" value="SET_SMYD"/>
    <property type="match status" value="1"/>
</dbReference>
<dbReference type="Gene3D" id="6.10.140.2220">
    <property type="match status" value="1"/>
</dbReference>
<feature type="region of interest" description="Disordered" evidence="13">
    <location>
        <begin position="895"/>
        <end position="920"/>
    </location>
</feature>
<accession>A0A8J6H6N4</accession>
<keyword evidence="7" id="KW-0256">Endoplasmic reticulum</keyword>
<evidence type="ECO:0000313" key="16">
    <source>
        <dbReference type="EMBL" id="KAH0812890.1"/>
    </source>
</evidence>
<protein>
    <recommendedName>
        <fullName evidence="15">SET domain-containing protein</fullName>
    </recommendedName>
</protein>
<dbReference type="PANTHER" id="PTHR24292:SF100">
    <property type="entry name" value="CYTOCHROME P450 6A16, ISOFORM B-RELATED"/>
    <property type="match status" value="1"/>
</dbReference>
<dbReference type="GO" id="GO:0016705">
    <property type="term" value="F:oxidoreductase activity, acting on paired donors, with incorporation or reduction of molecular oxygen"/>
    <property type="evidence" value="ECO:0007669"/>
    <property type="project" value="InterPro"/>
</dbReference>
<organism evidence="16 17">
    <name type="scientific">Tenebrio molitor</name>
    <name type="common">Yellow mealworm beetle</name>
    <dbReference type="NCBI Taxonomy" id="7067"/>
    <lineage>
        <taxon>Eukaryota</taxon>
        <taxon>Metazoa</taxon>
        <taxon>Ecdysozoa</taxon>
        <taxon>Arthropoda</taxon>
        <taxon>Hexapoda</taxon>
        <taxon>Insecta</taxon>
        <taxon>Pterygota</taxon>
        <taxon>Neoptera</taxon>
        <taxon>Endopterygota</taxon>
        <taxon>Coleoptera</taxon>
        <taxon>Polyphaga</taxon>
        <taxon>Cucujiformia</taxon>
        <taxon>Tenebrionidae</taxon>
        <taxon>Tenebrio</taxon>
    </lineage>
</organism>
<evidence type="ECO:0000256" key="12">
    <source>
        <dbReference type="ARBA" id="ARBA00023136"/>
    </source>
</evidence>